<comment type="caution">
    <text evidence="1">The sequence shown here is derived from an EMBL/GenBank/DDBJ whole genome shotgun (WGS) entry which is preliminary data.</text>
</comment>
<dbReference type="SUPFAM" id="SSF47345">
    <property type="entry name" value="Colicin E immunity proteins"/>
    <property type="match status" value="1"/>
</dbReference>
<reference evidence="1 2" key="1">
    <citation type="submission" date="2013-07" db="EMBL/GenBank/DDBJ databases">
        <authorList>
            <person name="Weinstock G."/>
            <person name="Sodergren E."/>
            <person name="Wylie T."/>
            <person name="Fulton L."/>
            <person name="Fulton R."/>
            <person name="Fronick C."/>
            <person name="O'Laughlin M."/>
            <person name="Godfrey J."/>
            <person name="Miner T."/>
            <person name="Herter B."/>
            <person name="Appelbaum E."/>
            <person name="Cordes M."/>
            <person name="Lek S."/>
            <person name="Wollam A."/>
            <person name="Pepin K.H."/>
            <person name="Palsikar V.B."/>
            <person name="Mitreva M."/>
            <person name="Wilson R.K."/>
        </authorList>
    </citation>
    <scope>NUCLEOTIDE SEQUENCE [LARGE SCALE GENOMIC DNA]</scope>
    <source>
        <strain evidence="1 2">ATCC 14940</strain>
    </source>
</reference>
<accession>A0ABC9TQU2</accession>
<name>A0ABC9TQU2_CLOSY</name>
<sequence>MEVNGKMKNHLQPHRNLESERQLKAIIQQIEALMYEPENKHEVEKLLRKATKFIKAKYMSLDLDVIRHYDGWTNLDTLVTELTMELPASQLSREDLADIVEMLTTMKDKATGKVLSEAEYDGLVMTFTENINHPGGSDLIFYPELVGLPPNPTVDEIVELAIKGGSSEK</sequence>
<proteinExistence type="predicted"/>
<dbReference type="EMBL" id="AWSU01000376">
    <property type="protein sequence ID" value="ERI73691.1"/>
    <property type="molecule type" value="Genomic_DNA"/>
</dbReference>
<evidence type="ECO:0000313" key="1">
    <source>
        <dbReference type="EMBL" id="ERI73691.1"/>
    </source>
</evidence>
<dbReference type="AlphaFoldDB" id="A0ABC9TQU2"/>
<dbReference type="InterPro" id="IPR035900">
    <property type="entry name" value="Colicin_E_sf"/>
</dbReference>
<dbReference type="Proteomes" id="UP000016491">
    <property type="component" value="Unassembled WGS sequence"/>
</dbReference>
<dbReference type="Gene3D" id="1.10.1200.20">
    <property type="entry name" value="Colicin E immunity protein"/>
    <property type="match status" value="1"/>
</dbReference>
<organism evidence="1 2">
    <name type="scientific">[Clostridium] symbiosum ATCC 14940</name>
    <dbReference type="NCBI Taxonomy" id="411472"/>
    <lineage>
        <taxon>Bacteria</taxon>
        <taxon>Bacillati</taxon>
        <taxon>Bacillota</taxon>
        <taxon>Clostridia</taxon>
        <taxon>Lachnospirales</taxon>
        <taxon>Lachnospiraceae</taxon>
        <taxon>Otoolea</taxon>
    </lineage>
</organism>
<protein>
    <submittedName>
        <fullName evidence="1">Colicin-E9 immunity domain protein</fullName>
    </submittedName>
</protein>
<evidence type="ECO:0000313" key="2">
    <source>
        <dbReference type="Proteomes" id="UP000016491"/>
    </source>
</evidence>
<gene>
    <name evidence="1" type="ORF">CLOSYM_04719</name>
</gene>